<dbReference type="EMBL" id="CP023422">
    <property type="protein sequence ID" value="ATD62270.1"/>
    <property type="molecule type" value="Genomic_DNA"/>
</dbReference>
<dbReference type="PANTHER" id="PTHR35936:SF35">
    <property type="entry name" value="L-CYSTINE-BINDING PROTEIN TCYJ"/>
    <property type="match status" value="1"/>
</dbReference>
<dbReference type="Gene3D" id="3.40.190.10">
    <property type="entry name" value="Periplasmic binding protein-like II"/>
    <property type="match status" value="2"/>
</dbReference>
<evidence type="ECO:0000313" key="4">
    <source>
        <dbReference type="Proteomes" id="UP000218437"/>
    </source>
</evidence>
<dbReference type="Pfam" id="PF00497">
    <property type="entry name" value="SBP_bac_3"/>
    <property type="match status" value="1"/>
</dbReference>
<protein>
    <recommendedName>
        <fullName evidence="2">Solute-binding protein family 3/N-terminal domain-containing protein</fullName>
    </recommendedName>
</protein>
<name>A0A290WZH1_9BURK</name>
<organism evidence="3 4">
    <name type="scientific">Janthinobacterium svalbardensis</name>
    <dbReference type="NCBI Taxonomy" id="368607"/>
    <lineage>
        <taxon>Bacteria</taxon>
        <taxon>Pseudomonadati</taxon>
        <taxon>Pseudomonadota</taxon>
        <taxon>Betaproteobacteria</taxon>
        <taxon>Burkholderiales</taxon>
        <taxon>Oxalobacteraceae</taxon>
        <taxon>Janthinobacterium</taxon>
    </lineage>
</organism>
<dbReference type="PANTHER" id="PTHR35936">
    <property type="entry name" value="MEMBRANE-BOUND LYTIC MUREIN TRANSGLYCOSYLASE F"/>
    <property type="match status" value="1"/>
</dbReference>
<accession>A0A290WZH1</accession>
<dbReference type="Proteomes" id="UP000218437">
    <property type="component" value="Chromosome"/>
</dbReference>
<gene>
    <name evidence="3" type="ORF">CNX70_20575</name>
</gene>
<evidence type="ECO:0000256" key="1">
    <source>
        <dbReference type="ARBA" id="ARBA00022729"/>
    </source>
</evidence>
<proteinExistence type="predicted"/>
<evidence type="ECO:0000259" key="2">
    <source>
        <dbReference type="SMART" id="SM00062"/>
    </source>
</evidence>
<feature type="domain" description="Solute-binding protein family 3/N-terminal" evidence="2">
    <location>
        <begin position="39"/>
        <end position="258"/>
    </location>
</feature>
<keyword evidence="1" id="KW-0732">Signal</keyword>
<reference evidence="3 4" key="1">
    <citation type="submission" date="2017-09" db="EMBL/GenBank/DDBJ databases">
        <title>Complete genome sequence of Janthinobacterium svalbardensis PAMC 27463.</title>
        <authorList>
            <person name="Cho Y.-J."/>
            <person name="Cho A."/>
            <person name="Kim O.-S."/>
            <person name="Lee J.-I."/>
        </authorList>
    </citation>
    <scope>NUCLEOTIDE SEQUENCE [LARGE SCALE GENOMIC DNA]</scope>
    <source>
        <strain evidence="3 4">PAMC 27463</strain>
    </source>
</reference>
<dbReference type="SUPFAM" id="SSF53850">
    <property type="entry name" value="Periplasmic binding protein-like II"/>
    <property type="match status" value="1"/>
</dbReference>
<dbReference type="KEGG" id="jsv:CNX70_20575"/>
<dbReference type="InterPro" id="IPR001638">
    <property type="entry name" value="Solute-binding_3/MltF_N"/>
</dbReference>
<keyword evidence="4" id="KW-1185">Reference proteome</keyword>
<dbReference type="AlphaFoldDB" id="A0A290WZH1"/>
<evidence type="ECO:0000313" key="3">
    <source>
        <dbReference type="EMBL" id="ATD62270.1"/>
    </source>
</evidence>
<sequence length="263" mass="28448">MRGIHGIHASKKVMKMKVVRLLAILAILLALPGQALGEPLKIATILGPPWGFMGHDGQPTGMMYEIGNRIAEVAGLRYSNSLVPYPRTAADIENGSADVTIRFGNDQMTRGAVPAGVVVSMPIILVGPSGKHYSKLSELRGKTVGVVRTSKYVEQFDTDKAIQKYPVNDYVTMAKMLAMRRLDAGVGSSMGLFYGAYMAGVKPEDIGVPLVLGSNDFILFVSKKTAKPETTRALKEALDKLSSSGEIKQIMSKYSKSFSLPQR</sequence>
<dbReference type="SMART" id="SM00062">
    <property type="entry name" value="PBPb"/>
    <property type="match status" value="1"/>
</dbReference>